<evidence type="ECO:0000256" key="1">
    <source>
        <dbReference type="SAM" id="MobiDB-lite"/>
    </source>
</evidence>
<accession>A0ABP0XYS6</accession>
<evidence type="ECO:0000313" key="2">
    <source>
        <dbReference type="EMBL" id="CAK9311677.1"/>
    </source>
</evidence>
<feature type="region of interest" description="Disordered" evidence="1">
    <location>
        <begin position="1"/>
        <end position="25"/>
    </location>
</feature>
<keyword evidence="3" id="KW-1185">Reference proteome</keyword>
<name>A0ABP0XYS6_9ROSI</name>
<proteinExistence type="predicted"/>
<feature type="non-terminal residue" evidence="2">
    <location>
        <position position="63"/>
    </location>
</feature>
<organism evidence="2 3">
    <name type="scientific">Citrullus colocynthis</name>
    <name type="common">colocynth</name>
    <dbReference type="NCBI Taxonomy" id="252529"/>
    <lineage>
        <taxon>Eukaryota</taxon>
        <taxon>Viridiplantae</taxon>
        <taxon>Streptophyta</taxon>
        <taxon>Embryophyta</taxon>
        <taxon>Tracheophyta</taxon>
        <taxon>Spermatophyta</taxon>
        <taxon>Magnoliopsida</taxon>
        <taxon>eudicotyledons</taxon>
        <taxon>Gunneridae</taxon>
        <taxon>Pentapetalae</taxon>
        <taxon>rosids</taxon>
        <taxon>fabids</taxon>
        <taxon>Cucurbitales</taxon>
        <taxon>Cucurbitaceae</taxon>
        <taxon>Benincaseae</taxon>
        <taxon>Citrullus</taxon>
    </lineage>
</organism>
<dbReference type="EMBL" id="OZ021744">
    <property type="protein sequence ID" value="CAK9311677.1"/>
    <property type="molecule type" value="Genomic_DNA"/>
</dbReference>
<sequence length="63" mass="7009">MEDVRLGSQENELPGNRPTSNIPTFDYMDDSLPDTLTIGSLDRAMLQKEASEIKVPSNLKCLI</sequence>
<protein>
    <submittedName>
        <fullName evidence="2">Uncharacterized protein</fullName>
    </submittedName>
</protein>
<reference evidence="2 3" key="1">
    <citation type="submission" date="2024-03" db="EMBL/GenBank/DDBJ databases">
        <authorList>
            <person name="Gkanogiannis A."/>
            <person name="Becerra Lopez-Lavalle L."/>
        </authorList>
    </citation>
    <scope>NUCLEOTIDE SEQUENCE [LARGE SCALE GENOMIC DNA]</scope>
</reference>
<gene>
    <name evidence="2" type="ORF">CITCOLO1_LOCUS3340</name>
</gene>
<dbReference type="Proteomes" id="UP001642487">
    <property type="component" value="Chromosome 10"/>
</dbReference>
<evidence type="ECO:0000313" key="3">
    <source>
        <dbReference type="Proteomes" id="UP001642487"/>
    </source>
</evidence>